<dbReference type="Pfam" id="PF04773">
    <property type="entry name" value="FecR"/>
    <property type="match status" value="1"/>
</dbReference>
<comment type="caution">
    <text evidence="3">The sequence shown here is derived from an EMBL/GenBank/DDBJ whole genome shotgun (WGS) entry which is preliminary data.</text>
</comment>
<protein>
    <submittedName>
        <fullName evidence="3">FecR domain-containing protein</fullName>
    </submittedName>
</protein>
<organism evidence="3 4">
    <name type="scientific">Mucilaginibacter rigui</name>
    <dbReference type="NCBI Taxonomy" id="534635"/>
    <lineage>
        <taxon>Bacteria</taxon>
        <taxon>Pseudomonadati</taxon>
        <taxon>Bacteroidota</taxon>
        <taxon>Sphingobacteriia</taxon>
        <taxon>Sphingobacteriales</taxon>
        <taxon>Sphingobacteriaceae</taxon>
        <taxon>Mucilaginibacter</taxon>
    </lineage>
</organism>
<evidence type="ECO:0000259" key="1">
    <source>
        <dbReference type="Pfam" id="PF04773"/>
    </source>
</evidence>
<gene>
    <name evidence="3" type="ORF">IDJ75_05075</name>
</gene>
<dbReference type="EMBL" id="JACWMW010000001">
    <property type="protein sequence ID" value="MBD1384643.1"/>
    <property type="molecule type" value="Genomic_DNA"/>
</dbReference>
<dbReference type="PANTHER" id="PTHR30273">
    <property type="entry name" value="PERIPLASMIC SIGNAL SENSOR AND SIGMA FACTOR ACTIVATOR FECR-RELATED"/>
    <property type="match status" value="1"/>
</dbReference>
<name>A0ABR7X217_9SPHI</name>
<evidence type="ECO:0000313" key="3">
    <source>
        <dbReference type="EMBL" id="MBD1384643.1"/>
    </source>
</evidence>
<keyword evidence="4" id="KW-1185">Reference proteome</keyword>
<accession>A0ABR7X217</accession>
<dbReference type="Gene3D" id="2.60.120.1440">
    <property type="match status" value="1"/>
</dbReference>
<dbReference type="InterPro" id="IPR032508">
    <property type="entry name" value="FecR_C"/>
</dbReference>
<feature type="domain" description="FecR protein" evidence="1">
    <location>
        <begin position="184"/>
        <end position="279"/>
    </location>
</feature>
<reference evidence="3 4" key="1">
    <citation type="submission" date="2020-09" db="EMBL/GenBank/DDBJ databases">
        <title>Novel species of Mucilaginibacter isolated from a glacier on the Tibetan Plateau.</title>
        <authorList>
            <person name="Liu Q."/>
            <person name="Xin Y.-H."/>
        </authorList>
    </citation>
    <scope>NUCLEOTIDE SEQUENCE [LARGE SCALE GENOMIC DNA]</scope>
    <source>
        <strain evidence="3 4">CGMCC 1.13878</strain>
    </source>
</reference>
<proteinExistence type="predicted"/>
<dbReference type="Pfam" id="PF16344">
    <property type="entry name" value="FecR_C"/>
    <property type="match status" value="1"/>
</dbReference>
<dbReference type="InterPro" id="IPR006860">
    <property type="entry name" value="FecR"/>
</dbReference>
<evidence type="ECO:0000259" key="2">
    <source>
        <dbReference type="Pfam" id="PF16344"/>
    </source>
</evidence>
<feature type="domain" description="Protein FecR C-terminal" evidence="2">
    <location>
        <begin position="319"/>
        <end position="386"/>
    </location>
</feature>
<sequence>MTQPEFLQLIDRYLAGNASVEEEQLLLNFFDSFQEDIEWDEKLFGLKQHLEDKMLQRLQAAVKKGADTGTVKVFSIAKALKKVAAVLIGLTFITGIFVYKAKKAADLQSIALKKNAVKFDAEPGQNKATLTLADGSKLELNSAKIGVLAKAGHMSVEKTKDGQLIYLIAPSKNADANTPIAFNTISTPIGGQYQVILPDGTKVWLNAASSLKYPTLFKGGQRTVELTGEAYFEVTKNAAMPFYVKVNDMQVKVLGTHFNIMAYHNEPAVKTTLLEGSVQLSSGGVSNKLKPGQQGMLKNGQITVSDVNAEHAIAWKNGYFEFNRSGIHEIMNQLARWYDIEIAYEGNIPDDEFVGKIERSAKLSQVLNILKLSKIHFVLENKKLIVKP</sequence>
<dbReference type="Proteomes" id="UP000618754">
    <property type="component" value="Unassembled WGS sequence"/>
</dbReference>
<evidence type="ECO:0000313" key="4">
    <source>
        <dbReference type="Proteomes" id="UP000618754"/>
    </source>
</evidence>
<dbReference type="PANTHER" id="PTHR30273:SF2">
    <property type="entry name" value="PROTEIN FECR"/>
    <property type="match status" value="1"/>
</dbReference>
<dbReference type="InterPro" id="IPR012373">
    <property type="entry name" value="Ferrdict_sens_TM"/>
</dbReference>
<dbReference type="Gene3D" id="3.55.50.30">
    <property type="match status" value="1"/>
</dbReference>
<dbReference type="RefSeq" id="WP_191174503.1">
    <property type="nucleotide sequence ID" value="NZ_JACWMW010000001.1"/>
</dbReference>